<dbReference type="AlphaFoldDB" id="A0A9W9ZXC9"/>
<proteinExistence type="predicted"/>
<dbReference type="OrthoDB" id="10594642at2759"/>
<dbReference type="EMBL" id="MU825427">
    <property type="protein sequence ID" value="KAJ7389613.1"/>
    <property type="molecule type" value="Genomic_DNA"/>
</dbReference>
<name>A0A9W9ZXC9_9CNID</name>
<sequence>MLQLRDYYLFDVYEVEKAELKKLVKGKNVALIVDELSDDEGRYVVDVMAVILDFDELSPQDFKKYFTELNELSEVF</sequence>
<protein>
    <submittedName>
        <fullName evidence="1">Uncharacterized protein</fullName>
    </submittedName>
</protein>
<keyword evidence="2" id="KW-1185">Reference proteome</keyword>
<dbReference type="Proteomes" id="UP001163046">
    <property type="component" value="Unassembled WGS sequence"/>
</dbReference>
<organism evidence="1 2">
    <name type="scientific">Desmophyllum pertusum</name>
    <dbReference type="NCBI Taxonomy" id="174260"/>
    <lineage>
        <taxon>Eukaryota</taxon>
        <taxon>Metazoa</taxon>
        <taxon>Cnidaria</taxon>
        <taxon>Anthozoa</taxon>
        <taxon>Hexacorallia</taxon>
        <taxon>Scleractinia</taxon>
        <taxon>Caryophylliina</taxon>
        <taxon>Caryophylliidae</taxon>
        <taxon>Desmophyllum</taxon>
    </lineage>
</organism>
<comment type="caution">
    <text evidence="1">The sequence shown here is derived from an EMBL/GenBank/DDBJ whole genome shotgun (WGS) entry which is preliminary data.</text>
</comment>
<gene>
    <name evidence="1" type="ORF">OS493_029952</name>
</gene>
<evidence type="ECO:0000313" key="2">
    <source>
        <dbReference type="Proteomes" id="UP001163046"/>
    </source>
</evidence>
<reference evidence="1" key="1">
    <citation type="submission" date="2023-01" db="EMBL/GenBank/DDBJ databases">
        <title>Genome assembly of the deep-sea coral Lophelia pertusa.</title>
        <authorList>
            <person name="Herrera S."/>
            <person name="Cordes E."/>
        </authorList>
    </citation>
    <scope>NUCLEOTIDE SEQUENCE</scope>
    <source>
        <strain evidence="1">USNM1676648</strain>
        <tissue evidence="1">Polyp</tissue>
    </source>
</reference>
<accession>A0A9W9ZXC9</accession>
<evidence type="ECO:0000313" key="1">
    <source>
        <dbReference type="EMBL" id="KAJ7389613.1"/>
    </source>
</evidence>